<feature type="compositionally biased region" description="Basic and acidic residues" evidence="1">
    <location>
        <begin position="181"/>
        <end position="194"/>
    </location>
</feature>
<feature type="region of interest" description="Disordered" evidence="1">
    <location>
        <begin position="181"/>
        <end position="201"/>
    </location>
</feature>
<evidence type="ECO:0000256" key="1">
    <source>
        <dbReference type="SAM" id="MobiDB-lite"/>
    </source>
</evidence>
<keyword evidence="2" id="KW-0812">Transmembrane</keyword>
<organism evidence="3 4">
    <name type="scientific">Microbotryum silenes-dioicae</name>
    <dbReference type="NCBI Taxonomy" id="796604"/>
    <lineage>
        <taxon>Eukaryota</taxon>
        <taxon>Fungi</taxon>
        <taxon>Dikarya</taxon>
        <taxon>Basidiomycota</taxon>
        <taxon>Pucciniomycotina</taxon>
        <taxon>Microbotryomycetes</taxon>
        <taxon>Microbotryales</taxon>
        <taxon>Microbotryaceae</taxon>
        <taxon>Microbotryum</taxon>
    </lineage>
</organism>
<keyword evidence="2" id="KW-0472">Membrane</keyword>
<dbReference type="Proteomes" id="UP000249464">
    <property type="component" value="Unassembled WGS sequence"/>
</dbReference>
<feature type="transmembrane region" description="Helical" evidence="2">
    <location>
        <begin position="227"/>
        <end position="250"/>
    </location>
</feature>
<keyword evidence="2" id="KW-1133">Transmembrane helix</keyword>
<protein>
    <submittedName>
        <fullName evidence="3">BQ5605_C025g10063 protein</fullName>
    </submittedName>
</protein>
<evidence type="ECO:0000313" key="4">
    <source>
        <dbReference type="Proteomes" id="UP000249464"/>
    </source>
</evidence>
<sequence>MGSDHRCDVYSGRRSTSFDESKIIKGPEHTNSSSRASGDHDYLGGHLSLKYVVCVCSAQANARRDQERSHSGASCTLTLTWRAYSLPHPRAPPRGQRACSTHLRIKVPSSASSRSVSVPVSISLIVRDTGKWPLICWPGRLQWALGGLGTLLVIFTFPETAESTSIAFTCSRRAPYRFRKDEPREQDAEHHQGRDSGAQDLPGLGPETRLGQWHFHQGASEDLHSSFGLFFLLAVLWSTPVFPIAIGFLVGSRESNFAVALVSLLYNFSTLRTCCTLSTA</sequence>
<keyword evidence="4" id="KW-1185">Reference proteome</keyword>
<accession>A0A2X0MQL1</accession>
<feature type="region of interest" description="Disordered" evidence="1">
    <location>
        <begin position="18"/>
        <end position="38"/>
    </location>
</feature>
<gene>
    <name evidence="3" type="primary">BQ5605_C025g10063</name>
    <name evidence="3" type="ORF">BQ5605_C025G10063</name>
</gene>
<proteinExistence type="predicted"/>
<dbReference type="AlphaFoldDB" id="A0A2X0MQL1"/>
<dbReference type="EMBL" id="FQNC01000087">
    <property type="protein sequence ID" value="SGZ27137.1"/>
    <property type="molecule type" value="Genomic_DNA"/>
</dbReference>
<evidence type="ECO:0000313" key="3">
    <source>
        <dbReference type="EMBL" id="SGZ27137.1"/>
    </source>
</evidence>
<name>A0A2X0MQL1_9BASI</name>
<evidence type="ECO:0000256" key="2">
    <source>
        <dbReference type="SAM" id="Phobius"/>
    </source>
</evidence>
<feature type="compositionally biased region" description="Basic and acidic residues" evidence="1">
    <location>
        <begin position="18"/>
        <end position="28"/>
    </location>
</feature>
<reference evidence="3 4" key="1">
    <citation type="submission" date="2016-11" db="EMBL/GenBank/DDBJ databases">
        <authorList>
            <person name="Jaros S."/>
            <person name="Januszkiewicz K."/>
            <person name="Wedrychowicz H."/>
        </authorList>
    </citation>
    <scope>NUCLEOTIDE SEQUENCE [LARGE SCALE GENOMIC DNA]</scope>
</reference>